<feature type="compositionally biased region" description="Low complexity" evidence="1">
    <location>
        <begin position="1"/>
        <end position="15"/>
    </location>
</feature>
<gene>
    <name evidence="2" type="ORF">B0A52_03482</name>
</gene>
<feature type="region of interest" description="Disordered" evidence="1">
    <location>
        <begin position="1"/>
        <end position="126"/>
    </location>
</feature>
<feature type="compositionally biased region" description="Basic residues" evidence="1">
    <location>
        <begin position="196"/>
        <end position="207"/>
    </location>
</feature>
<reference evidence="2 3" key="1">
    <citation type="submission" date="2017-03" db="EMBL/GenBank/DDBJ databases">
        <title>Genomes of endolithic fungi from Antarctica.</title>
        <authorList>
            <person name="Coleine C."/>
            <person name="Masonjones S."/>
            <person name="Stajich J.E."/>
        </authorList>
    </citation>
    <scope>NUCLEOTIDE SEQUENCE [LARGE SCALE GENOMIC DNA]</scope>
    <source>
        <strain evidence="2 3">CCFEE 6314</strain>
    </source>
</reference>
<feature type="compositionally biased region" description="Polar residues" evidence="1">
    <location>
        <begin position="70"/>
        <end position="80"/>
    </location>
</feature>
<name>A0A438N5S7_EXOME</name>
<proteinExistence type="predicted"/>
<accession>A0A438N5S7</accession>
<feature type="region of interest" description="Disordered" evidence="1">
    <location>
        <begin position="146"/>
        <end position="213"/>
    </location>
</feature>
<dbReference type="AlphaFoldDB" id="A0A438N5S7"/>
<organism evidence="2 3">
    <name type="scientific">Exophiala mesophila</name>
    <name type="common">Black yeast-like fungus</name>
    <dbReference type="NCBI Taxonomy" id="212818"/>
    <lineage>
        <taxon>Eukaryota</taxon>
        <taxon>Fungi</taxon>
        <taxon>Dikarya</taxon>
        <taxon>Ascomycota</taxon>
        <taxon>Pezizomycotina</taxon>
        <taxon>Eurotiomycetes</taxon>
        <taxon>Chaetothyriomycetidae</taxon>
        <taxon>Chaetothyriales</taxon>
        <taxon>Herpotrichiellaceae</taxon>
        <taxon>Exophiala</taxon>
    </lineage>
</organism>
<evidence type="ECO:0000313" key="3">
    <source>
        <dbReference type="Proteomes" id="UP000288859"/>
    </source>
</evidence>
<dbReference type="Proteomes" id="UP000288859">
    <property type="component" value="Unassembled WGS sequence"/>
</dbReference>
<feature type="compositionally biased region" description="Basic and acidic residues" evidence="1">
    <location>
        <begin position="146"/>
        <end position="187"/>
    </location>
</feature>
<comment type="caution">
    <text evidence="2">The sequence shown here is derived from an EMBL/GenBank/DDBJ whole genome shotgun (WGS) entry which is preliminary data.</text>
</comment>
<protein>
    <submittedName>
        <fullName evidence="2">Uncharacterized protein</fullName>
    </submittedName>
</protein>
<dbReference type="VEuPathDB" id="FungiDB:PV10_06074"/>
<dbReference type="OrthoDB" id="10487196at2759"/>
<dbReference type="EMBL" id="NAJM01000019">
    <property type="protein sequence ID" value="RVX71116.1"/>
    <property type="molecule type" value="Genomic_DNA"/>
</dbReference>
<evidence type="ECO:0000313" key="2">
    <source>
        <dbReference type="EMBL" id="RVX71116.1"/>
    </source>
</evidence>
<evidence type="ECO:0000256" key="1">
    <source>
        <dbReference type="SAM" id="MobiDB-lite"/>
    </source>
</evidence>
<sequence>MSSSPPSSPPRFRSSAGYGATTYLPENPKSPPLSPGGTSVMRIRSSHSSGSQRNFDARRPPSPPIAVVPSNPTTIGSFSDTVRPVHDINNPQIRLPKPTPGREHQDPRAAPVPGPSAGNIGGQMLGRYSRGEAHKGADVERLVGWKREEIEERRTEERIEQSYRDRWNKYLEERENKERREALEQAQRDGAGGSSRRSKNKSRRRSDHKCTIN</sequence>